<organism evidence="1 2">
    <name type="scientific">Dermacentor silvarum</name>
    <name type="common">Tick</name>
    <dbReference type="NCBI Taxonomy" id="543639"/>
    <lineage>
        <taxon>Eukaryota</taxon>
        <taxon>Metazoa</taxon>
        <taxon>Ecdysozoa</taxon>
        <taxon>Arthropoda</taxon>
        <taxon>Chelicerata</taxon>
        <taxon>Arachnida</taxon>
        <taxon>Acari</taxon>
        <taxon>Parasitiformes</taxon>
        <taxon>Ixodida</taxon>
        <taxon>Ixodoidea</taxon>
        <taxon>Ixodidae</taxon>
        <taxon>Rhipicephalinae</taxon>
        <taxon>Dermacentor</taxon>
    </lineage>
</organism>
<name>A0ACB8DKD8_DERSI</name>
<proteinExistence type="predicted"/>
<gene>
    <name evidence="1" type="ORF">HPB49_018280</name>
</gene>
<protein>
    <submittedName>
        <fullName evidence="1">Uncharacterized protein</fullName>
    </submittedName>
</protein>
<sequence length="462" mass="51176">MSRPAGKSTGGVLYTNAERASFNERWSQPSSSHRHKFLNKFGSPLGRKRRRKHRDPAGDHSPGTTEPASSPDYLDYEQDLPIMRVVGKPLCEVCHSHGHHPPHPKTLLEDMLKCRICGNSYHLRCLRAAGLPNQPRGALLDRHAWSCMKCETLELLLSDTELHSALDAVGMGAQQAAASALTWPCFLALHERLYAGARDEQGSLPHGVMGLLREDFARFDRDHDGCISWAQVLTRFVLQVLRQRHTDKELVSLLKPAEVRLLKEEFALRDTHNGGAISVADARRVVHEWRDHMALTTSVEFLVDRIRAASDHPDPDRHLGDVDRFVTWSRFLCVMALPVIAARPNTWGGPDYVAFLEDDHVGLLGSMRFPFDGQPLIAPAALLRTFGTVGLALLPSPRPLSDSAARRSRRRQRPASLIAASMESRFGARSAARLRALRASGGHVTGLMKSASQITRGNGNGE</sequence>
<evidence type="ECO:0000313" key="1">
    <source>
        <dbReference type="EMBL" id="KAH7971041.1"/>
    </source>
</evidence>
<reference evidence="1" key="1">
    <citation type="submission" date="2020-05" db="EMBL/GenBank/DDBJ databases">
        <title>Large-scale comparative analyses of tick genomes elucidate their genetic diversity and vector capacities.</title>
        <authorList>
            <person name="Jia N."/>
            <person name="Wang J."/>
            <person name="Shi W."/>
            <person name="Du L."/>
            <person name="Sun Y."/>
            <person name="Zhan W."/>
            <person name="Jiang J."/>
            <person name="Wang Q."/>
            <person name="Zhang B."/>
            <person name="Ji P."/>
            <person name="Sakyi L.B."/>
            <person name="Cui X."/>
            <person name="Yuan T."/>
            <person name="Jiang B."/>
            <person name="Yang W."/>
            <person name="Lam T.T.-Y."/>
            <person name="Chang Q."/>
            <person name="Ding S."/>
            <person name="Wang X."/>
            <person name="Zhu J."/>
            <person name="Ruan X."/>
            <person name="Zhao L."/>
            <person name="Wei J."/>
            <person name="Que T."/>
            <person name="Du C."/>
            <person name="Cheng J."/>
            <person name="Dai P."/>
            <person name="Han X."/>
            <person name="Huang E."/>
            <person name="Gao Y."/>
            <person name="Liu J."/>
            <person name="Shao H."/>
            <person name="Ye R."/>
            <person name="Li L."/>
            <person name="Wei W."/>
            <person name="Wang X."/>
            <person name="Wang C."/>
            <person name="Yang T."/>
            <person name="Huo Q."/>
            <person name="Li W."/>
            <person name="Guo W."/>
            <person name="Chen H."/>
            <person name="Zhou L."/>
            <person name="Ni X."/>
            <person name="Tian J."/>
            <person name="Zhou Y."/>
            <person name="Sheng Y."/>
            <person name="Liu T."/>
            <person name="Pan Y."/>
            <person name="Xia L."/>
            <person name="Li J."/>
            <person name="Zhao F."/>
            <person name="Cao W."/>
        </authorList>
    </citation>
    <scope>NUCLEOTIDE SEQUENCE</scope>
    <source>
        <strain evidence="1">Dsil-2018</strain>
    </source>
</reference>
<dbReference type="Proteomes" id="UP000821865">
    <property type="component" value="Chromosome 11"/>
</dbReference>
<keyword evidence="2" id="KW-1185">Reference proteome</keyword>
<comment type="caution">
    <text evidence="1">The sequence shown here is derived from an EMBL/GenBank/DDBJ whole genome shotgun (WGS) entry which is preliminary data.</text>
</comment>
<accession>A0ACB8DKD8</accession>
<evidence type="ECO:0000313" key="2">
    <source>
        <dbReference type="Proteomes" id="UP000821865"/>
    </source>
</evidence>
<dbReference type="EMBL" id="CM023480">
    <property type="protein sequence ID" value="KAH7971041.1"/>
    <property type="molecule type" value="Genomic_DNA"/>
</dbReference>